<dbReference type="Proteomes" id="UP000005237">
    <property type="component" value="Unassembled WGS sequence"/>
</dbReference>
<dbReference type="PANTHER" id="PTHR13152">
    <property type="entry name" value="TFIIH, POLYPEPTIDE 4"/>
    <property type="match status" value="1"/>
</dbReference>
<dbReference type="EnsemblMetazoa" id="CJA37335.1">
    <property type="protein sequence ID" value="CJA37335.1"/>
    <property type="gene ID" value="WBGene00213182"/>
</dbReference>
<keyword evidence="1" id="KW-0804">Transcription</keyword>
<comment type="function">
    <text evidence="1">Component of the general transcription and DNA repair factor IIH (TFIIH) core complex which is involved in general and transcription-coupled nucleotide excision repair (NER) of damaged DNA.</text>
</comment>
<keyword evidence="3" id="KW-1185">Reference proteome</keyword>
<keyword evidence="1" id="KW-0227">DNA damage</keyword>
<evidence type="ECO:0000256" key="1">
    <source>
        <dbReference type="RuleBase" id="RU364024"/>
    </source>
</evidence>
<dbReference type="GO" id="GO:0003690">
    <property type="term" value="F:double-stranded DNA binding"/>
    <property type="evidence" value="ECO:0007669"/>
    <property type="project" value="TreeGrafter"/>
</dbReference>
<accession>A0A8R1EJS2</accession>
<name>A0A8R1EJS2_CAEJA</name>
<dbReference type="GO" id="GO:0006289">
    <property type="term" value="P:nucleotide-excision repair"/>
    <property type="evidence" value="ECO:0007669"/>
    <property type="project" value="InterPro"/>
</dbReference>
<protein>
    <recommendedName>
        <fullName evidence="1">General transcription factor IIH subunit 4</fullName>
    </recommendedName>
</protein>
<keyword evidence="1" id="KW-0805">Transcription regulation</keyword>
<dbReference type="AlphaFoldDB" id="A0A8R1EJS2"/>
<dbReference type="Pfam" id="PF03849">
    <property type="entry name" value="Tfb2"/>
    <property type="match status" value="1"/>
</dbReference>
<keyword evidence="1" id="KW-0234">DNA repair</keyword>
<dbReference type="GO" id="GO:0005675">
    <property type="term" value="C:transcription factor TFIIH holo complex"/>
    <property type="evidence" value="ECO:0007669"/>
    <property type="project" value="TreeGrafter"/>
</dbReference>
<dbReference type="GO" id="GO:0000439">
    <property type="term" value="C:transcription factor TFIIH core complex"/>
    <property type="evidence" value="ECO:0007669"/>
    <property type="project" value="InterPro"/>
</dbReference>
<proteinExistence type="inferred from homology"/>
<dbReference type="PANTHER" id="PTHR13152:SF0">
    <property type="entry name" value="GENERAL TRANSCRIPTION FACTOR IIH SUBUNIT 4"/>
    <property type="match status" value="1"/>
</dbReference>
<reference evidence="2" key="2">
    <citation type="submission" date="2022-06" db="UniProtKB">
        <authorList>
            <consortium name="EnsemblMetazoa"/>
        </authorList>
    </citation>
    <scope>IDENTIFICATION</scope>
    <source>
        <strain evidence="2">DF5081</strain>
    </source>
</reference>
<evidence type="ECO:0000313" key="3">
    <source>
        <dbReference type="Proteomes" id="UP000005237"/>
    </source>
</evidence>
<keyword evidence="1" id="KW-0539">Nucleus</keyword>
<comment type="subcellular location">
    <subcellularLocation>
        <location evidence="1">Nucleus</location>
    </subcellularLocation>
</comment>
<dbReference type="InterPro" id="IPR004598">
    <property type="entry name" value="TFIIH_p52/Tfb2"/>
</dbReference>
<organism evidence="2 3">
    <name type="scientific">Caenorhabditis japonica</name>
    <dbReference type="NCBI Taxonomy" id="281687"/>
    <lineage>
        <taxon>Eukaryota</taxon>
        <taxon>Metazoa</taxon>
        <taxon>Ecdysozoa</taxon>
        <taxon>Nematoda</taxon>
        <taxon>Chromadorea</taxon>
        <taxon>Rhabditida</taxon>
        <taxon>Rhabditina</taxon>
        <taxon>Rhabditomorpha</taxon>
        <taxon>Rhabditoidea</taxon>
        <taxon>Rhabditidae</taxon>
        <taxon>Peloderinae</taxon>
        <taxon>Caenorhabditis</taxon>
    </lineage>
</organism>
<sequence length="178" mass="20208">MTSAPPGGANVLTTSANSCLFLDFLITVPAEHRQRMLQRPSCALFIYRMLPPMAQQITVQLIWKGSFPKADDVEETKSIEGQLKLLEELGIVRRKSGKLVIDEDYKRSFMYAAMLGATQISSLVMETNDDKRRGKDVEKKAVERWDCILRNKNARIRDIWERCDRHFTGSAARAVCVS</sequence>
<dbReference type="GO" id="GO:0001671">
    <property type="term" value="F:ATPase activator activity"/>
    <property type="evidence" value="ECO:0007669"/>
    <property type="project" value="InterPro"/>
</dbReference>
<evidence type="ECO:0000313" key="2">
    <source>
        <dbReference type="EnsemblMetazoa" id="CJA37335.1"/>
    </source>
</evidence>
<reference evidence="3" key="1">
    <citation type="submission" date="2010-08" db="EMBL/GenBank/DDBJ databases">
        <authorList>
            <consortium name="Caenorhabditis japonica Sequencing Consortium"/>
            <person name="Wilson R.K."/>
        </authorList>
    </citation>
    <scope>NUCLEOTIDE SEQUENCE [LARGE SCALE GENOMIC DNA]</scope>
    <source>
        <strain evidence="3">DF5081</strain>
    </source>
</reference>
<comment type="similarity">
    <text evidence="1">Belongs to the TFB2 family.</text>
</comment>